<reference evidence="3" key="1">
    <citation type="submission" date="2016-06" db="UniProtKB">
        <authorList>
            <consortium name="WormBaseParasite"/>
        </authorList>
    </citation>
    <scope>IDENTIFICATION</scope>
</reference>
<proteinExistence type="predicted"/>
<accession>A0A183CZ67</accession>
<evidence type="ECO:0000313" key="3">
    <source>
        <dbReference type="WBParaSite" id="GPUH_0000176201-mRNA-1"/>
    </source>
</evidence>
<name>A0A183CZ67_9BILA</name>
<dbReference type="AlphaFoldDB" id="A0A183CZ67"/>
<keyword evidence="2" id="KW-1185">Reference proteome</keyword>
<organism evidence="3">
    <name type="scientific">Gongylonema pulchrum</name>
    <dbReference type="NCBI Taxonomy" id="637853"/>
    <lineage>
        <taxon>Eukaryota</taxon>
        <taxon>Metazoa</taxon>
        <taxon>Ecdysozoa</taxon>
        <taxon>Nematoda</taxon>
        <taxon>Chromadorea</taxon>
        <taxon>Rhabditida</taxon>
        <taxon>Spirurina</taxon>
        <taxon>Spiruromorpha</taxon>
        <taxon>Spiruroidea</taxon>
        <taxon>Gongylonematidae</taxon>
        <taxon>Gongylonema</taxon>
    </lineage>
</organism>
<reference evidence="1 2" key="2">
    <citation type="submission" date="2018-11" db="EMBL/GenBank/DDBJ databases">
        <authorList>
            <consortium name="Pathogen Informatics"/>
        </authorList>
    </citation>
    <scope>NUCLEOTIDE SEQUENCE [LARGE SCALE GENOMIC DNA]</scope>
</reference>
<dbReference type="EMBL" id="UYRT01002281">
    <property type="protein sequence ID" value="VDK30883.1"/>
    <property type="molecule type" value="Genomic_DNA"/>
</dbReference>
<evidence type="ECO:0000313" key="2">
    <source>
        <dbReference type="Proteomes" id="UP000271098"/>
    </source>
</evidence>
<sequence length="76" mass="8468">MASYEEAKFAKRHSHSTAYLSIYPSNHLPPGEWLNGSPHSAVVALQEEIAIQRALLVSTHVAFKQHITIATIIFQL</sequence>
<gene>
    <name evidence="1" type="ORF">GPUH_LOCUS1758</name>
</gene>
<protein>
    <submittedName>
        <fullName evidence="1 3">Uncharacterized protein</fullName>
    </submittedName>
</protein>
<dbReference type="Proteomes" id="UP000271098">
    <property type="component" value="Unassembled WGS sequence"/>
</dbReference>
<dbReference type="WBParaSite" id="GPUH_0000176201-mRNA-1">
    <property type="protein sequence ID" value="GPUH_0000176201-mRNA-1"/>
    <property type="gene ID" value="GPUH_0000176201"/>
</dbReference>
<evidence type="ECO:0000313" key="1">
    <source>
        <dbReference type="EMBL" id="VDK30883.1"/>
    </source>
</evidence>